<feature type="domain" description="L-type lectin-like" evidence="9">
    <location>
        <begin position="21"/>
        <end position="245"/>
    </location>
</feature>
<evidence type="ECO:0000259" key="9">
    <source>
        <dbReference type="PROSITE" id="PS51328"/>
    </source>
</evidence>
<evidence type="ECO:0000256" key="5">
    <source>
        <dbReference type="ARBA" id="ARBA00023136"/>
    </source>
</evidence>
<dbReference type="PANTHER" id="PTHR12223">
    <property type="entry name" value="VESICULAR MANNOSE-BINDING LECTIN"/>
    <property type="match status" value="1"/>
</dbReference>
<dbReference type="PANTHER" id="PTHR12223:SF45">
    <property type="entry name" value="RE50040P"/>
    <property type="match status" value="1"/>
</dbReference>
<evidence type="ECO:0000256" key="4">
    <source>
        <dbReference type="ARBA" id="ARBA00022989"/>
    </source>
</evidence>
<dbReference type="GO" id="GO:0005537">
    <property type="term" value="F:D-mannose binding"/>
    <property type="evidence" value="ECO:0007669"/>
    <property type="project" value="TreeGrafter"/>
</dbReference>
<dbReference type="GO" id="GO:0006888">
    <property type="term" value="P:endoplasmic reticulum to Golgi vesicle-mediated transport"/>
    <property type="evidence" value="ECO:0007669"/>
    <property type="project" value="TreeGrafter"/>
</dbReference>
<dbReference type="SUPFAM" id="SSF49899">
    <property type="entry name" value="Concanavalin A-like lectins/glucanases"/>
    <property type="match status" value="1"/>
</dbReference>
<dbReference type="CDD" id="cd07308">
    <property type="entry name" value="lectin_leg-like"/>
    <property type="match status" value="1"/>
</dbReference>
<accession>A0A0F4ZC24</accession>
<evidence type="ECO:0000256" key="3">
    <source>
        <dbReference type="ARBA" id="ARBA00022729"/>
    </source>
</evidence>
<evidence type="ECO:0000256" key="8">
    <source>
        <dbReference type="SAM" id="SignalP"/>
    </source>
</evidence>
<feature type="region of interest" description="Disordered" evidence="6">
    <location>
        <begin position="249"/>
        <end position="278"/>
    </location>
</feature>
<dbReference type="EMBL" id="LAEV01001419">
    <property type="protein sequence ID" value="KKA28104.1"/>
    <property type="molecule type" value="Genomic_DNA"/>
</dbReference>
<comment type="subcellular location">
    <subcellularLocation>
        <location evidence="1">Membrane</location>
        <topology evidence="1">Single-pass type I membrane protein</topology>
    </subcellularLocation>
</comment>
<dbReference type="GO" id="GO:0030134">
    <property type="term" value="C:COPII-coated ER to Golgi transport vesicle"/>
    <property type="evidence" value="ECO:0007669"/>
    <property type="project" value="TreeGrafter"/>
</dbReference>
<proteinExistence type="predicted"/>
<comment type="caution">
    <text evidence="10">The sequence shown here is derived from an EMBL/GenBank/DDBJ whole genome shotgun (WGS) entry which is preliminary data.</text>
</comment>
<evidence type="ECO:0000313" key="10">
    <source>
        <dbReference type="EMBL" id="KKA28104.1"/>
    </source>
</evidence>
<evidence type="ECO:0000256" key="6">
    <source>
        <dbReference type="SAM" id="MobiDB-lite"/>
    </source>
</evidence>
<dbReference type="InterPro" id="IPR013320">
    <property type="entry name" value="ConA-like_dom_sf"/>
</dbReference>
<keyword evidence="5 7" id="KW-0472">Membrane</keyword>
<dbReference type="InterPro" id="IPR051136">
    <property type="entry name" value="Intracellular_Lectin-GPT"/>
</dbReference>
<keyword evidence="11" id="KW-1185">Reference proteome</keyword>
<evidence type="ECO:0000256" key="2">
    <source>
        <dbReference type="ARBA" id="ARBA00022692"/>
    </source>
</evidence>
<dbReference type="Proteomes" id="UP000033483">
    <property type="component" value="Unassembled WGS sequence"/>
</dbReference>
<feature type="compositionally biased region" description="Low complexity" evidence="6">
    <location>
        <begin position="262"/>
        <end position="278"/>
    </location>
</feature>
<evidence type="ECO:0000313" key="11">
    <source>
        <dbReference type="Proteomes" id="UP000033483"/>
    </source>
</evidence>
<keyword evidence="4 7" id="KW-1133">Transmembrane helix</keyword>
<dbReference type="OrthoDB" id="270293at2759"/>
<dbReference type="GO" id="GO:0005793">
    <property type="term" value="C:endoplasmic reticulum-Golgi intermediate compartment"/>
    <property type="evidence" value="ECO:0007669"/>
    <property type="project" value="TreeGrafter"/>
</dbReference>
<dbReference type="Pfam" id="PF03388">
    <property type="entry name" value="Lectin_leg-like"/>
    <property type="match status" value="1"/>
</dbReference>
<organism evidence="10 11">
    <name type="scientific">Thielaviopsis punctulata</name>
    <dbReference type="NCBI Taxonomy" id="72032"/>
    <lineage>
        <taxon>Eukaryota</taxon>
        <taxon>Fungi</taxon>
        <taxon>Dikarya</taxon>
        <taxon>Ascomycota</taxon>
        <taxon>Pezizomycotina</taxon>
        <taxon>Sordariomycetes</taxon>
        <taxon>Hypocreomycetidae</taxon>
        <taxon>Microascales</taxon>
        <taxon>Ceratocystidaceae</taxon>
        <taxon>Thielaviopsis</taxon>
    </lineage>
</organism>
<dbReference type="PROSITE" id="PS51328">
    <property type="entry name" value="L_LECTIN_LIKE"/>
    <property type="match status" value="1"/>
</dbReference>
<protein>
    <recommendedName>
        <fullName evidence="9">L-type lectin-like domain-containing protein</fullName>
    </recommendedName>
</protein>
<dbReference type="GO" id="GO:0000139">
    <property type="term" value="C:Golgi membrane"/>
    <property type="evidence" value="ECO:0007669"/>
    <property type="project" value="TreeGrafter"/>
</dbReference>
<gene>
    <name evidence="10" type="ORF">TD95_002325</name>
</gene>
<dbReference type="Gene3D" id="2.60.120.200">
    <property type="match status" value="1"/>
</dbReference>
<feature type="signal peptide" evidence="8">
    <location>
        <begin position="1"/>
        <end position="19"/>
    </location>
</feature>
<keyword evidence="3 8" id="KW-0732">Signal</keyword>
<name>A0A0F4ZC24_9PEZI</name>
<evidence type="ECO:0000256" key="1">
    <source>
        <dbReference type="ARBA" id="ARBA00004479"/>
    </source>
</evidence>
<reference evidence="10 11" key="1">
    <citation type="submission" date="2015-03" db="EMBL/GenBank/DDBJ databases">
        <authorList>
            <person name="Radwan O."/>
            <person name="Al-Naeli F.A."/>
            <person name="Rendon G.A."/>
            <person name="Fields C."/>
        </authorList>
    </citation>
    <scope>NUCLEOTIDE SEQUENCE [LARGE SCALE GENOMIC DNA]</scope>
    <source>
        <strain evidence="10">CR-DP1</strain>
    </source>
</reference>
<evidence type="ECO:0000256" key="7">
    <source>
        <dbReference type="SAM" id="Phobius"/>
    </source>
</evidence>
<sequence length="321" mass="35579">MRLLSTLLAGLGLAGLGHAAIAEEKDVRTIAPYLDSDMSSRWYDFGGDTIVRTDSHIRLASDLPSQSGWLFSRVPLTATNWEIEVEFKITGKGQLFGDGMAMWVTRGRAESGTVFGSADKFDGLGIFIDTYKNNRPGVVFPYVMAMVGDGEKSYDKDNDGKHTELSGCSARGIRNANVPTKLRLTYFQDKVLRLELQYKKEGEWIQCFEVEDPPVLPQVSYLGFSAETGELSDNHDIISVKAKNLYKSPTADKTDTSKGKGKSSSKNSGSSRSNNNNNNDAEGGSWTWFFMKIIFFILLVGGAYVGFTAWRTQQARKSHRF</sequence>
<dbReference type="GO" id="GO:0005789">
    <property type="term" value="C:endoplasmic reticulum membrane"/>
    <property type="evidence" value="ECO:0007669"/>
    <property type="project" value="TreeGrafter"/>
</dbReference>
<keyword evidence="2 7" id="KW-0812">Transmembrane</keyword>
<dbReference type="FunFam" id="2.60.120.200:FF:000095">
    <property type="entry name" value="Lectin family integral membrane protein"/>
    <property type="match status" value="1"/>
</dbReference>
<dbReference type="AlphaFoldDB" id="A0A0F4ZC24"/>
<feature type="chain" id="PRO_5002482657" description="L-type lectin-like domain-containing protein" evidence="8">
    <location>
        <begin position="20"/>
        <end position="321"/>
    </location>
</feature>
<feature type="transmembrane region" description="Helical" evidence="7">
    <location>
        <begin position="286"/>
        <end position="310"/>
    </location>
</feature>
<dbReference type="InterPro" id="IPR005052">
    <property type="entry name" value="Lectin_leg"/>
</dbReference>